<dbReference type="RefSeq" id="WP_260593584.1">
    <property type="nucleotide sequence ID" value="NZ_CP104003.1"/>
</dbReference>
<evidence type="ECO:0000313" key="5">
    <source>
        <dbReference type="EMBL" id="UWM54564.1"/>
    </source>
</evidence>
<dbReference type="InterPro" id="IPR007050">
    <property type="entry name" value="HTH_bacterioopsin"/>
</dbReference>
<feature type="domain" description="HTH bat-type" evidence="3">
    <location>
        <begin position="159"/>
        <end position="211"/>
    </location>
</feature>
<reference evidence="5" key="1">
    <citation type="submission" date="2022-09" db="EMBL/GenBank/DDBJ databases">
        <title>Diverse halophilic archaea isolated from saline environments.</title>
        <authorList>
            <person name="Cui H.-L."/>
        </authorList>
    </citation>
    <scope>NUCLEOTIDE SEQUENCE</scope>
    <source>
        <strain evidence="5">ZS-35-S2</strain>
    </source>
</reference>
<dbReference type="Pfam" id="PF04967">
    <property type="entry name" value="HTH_10"/>
    <property type="match status" value="1"/>
</dbReference>
<dbReference type="AlphaFoldDB" id="A0A9E7R3H7"/>
<evidence type="ECO:0000313" key="6">
    <source>
        <dbReference type="Proteomes" id="UP001057580"/>
    </source>
</evidence>
<keyword evidence="1" id="KW-0805">Transcription regulation</keyword>
<dbReference type="Proteomes" id="UP001057580">
    <property type="component" value="Chromosome"/>
</dbReference>
<feature type="domain" description="DmsR-like N-terminal" evidence="4">
    <location>
        <begin position="3"/>
        <end position="140"/>
    </location>
</feature>
<sequence length="218" mass="23940">MTPAGIRTTVEFTDPELCPLVEFSAREGATVQTVRRTRSPTPDGGATVEFSADVAVDPEGPVTRLFSHGPVNRYRLSTDEPPTCPCSCLGSFGCPVTEYEAREGTLRLVFYAADYEQLRAVVAALRERFPDVDIVRFVRSPGDGDPDGSDSVLVDRGRLTPRQREVLETAFEMGYFERPRRANATEVAETLGIGLSTFREHLAAAETKLLEDVLGRGR</sequence>
<dbReference type="EMBL" id="CP104003">
    <property type="protein sequence ID" value="UWM54564.1"/>
    <property type="molecule type" value="Genomic_DNA"/>
</dbReference>
<organism evidence="5 6">
    <name type="scientific">Salinirubellus salinus</name>
    <dbReference type="NCBI Taxonomy" id="1364945"/>
    <lineage>
        <taxon>Archaea</taxon>
        <taxon>Methanobacteriati</taxon>
        <taxon>Methanobacteriota</taxon>
        <taxon>Stenosarchaea group</taxon>
        <taxon>Halobacteria</taxon>
        <taxon>Halobacteriales</taxon>
        <taxon>Natronomonadaceae</taxon>
        <taxon>Salinirubellus</taxon>
    </lineage>
</organism>
<gene>
    <name evidence="5" type="ORF">N0B31_20880</name>
</gene>
<dbReference type="PANTHER" id="PTHR34236:SF1">
    <property type="entry name" value="DIMETHYL SULFOXIDE REDUCTASE TRANSCRIPTIONAL ACTIVATOR"/>
    <property type="match status" value="1"/>
</dbReference>
<dbReference type="Pfam" id="PF24277">
    <property type="entry name" value="DmsR_N"/>
    <property type="match status" value="1"/>
</dbReference>
<dbReference type="KEGG" id="ssai:N0B31_20880"/>
<evidence type="ECO:0000256" key="2">
    <source>
        <dbReference type="ARBA" id="ARBA00023163"/>
    </source>
</evidence>
<evidence type="ECO:0000259" key="4">
    <source>
        <dbReference type="Pfam" id="PF24277"/>
    </source>
</evidence>
<name>A0A9E7R3H7_9EURY</name>
<dbReference type="PANTHER" id="PTHR34236">
    <property type="entry name" value="DIMETHYL SULFOXIDE REDUCTASE TRANSCRIPTIONAL ACTIVATOR"/>
    <property type="match status" value="1"/>
</dbReference>
<keyword evidence="6" id="KW-1185">Reference proteome</keyword>
<dbReference type="Gene3D" id="1.10.10.10">
    <property type="entry name" value="Winged helix-like DNA-binding domain superfamily/Winged helix DNA-binding domain"/>
    <property type="match status" value="1"/>
</dbReference>
<proteinExistence type="predicted"/>
<dbReference type="InterPro" id="IPR036388">
    <property type="entry name" value="WH-like_DNA-bd_sf"/>
</dbReference>
<protein>
    <submittedName>
        <fullName evidence="5">Helix-turn-helix domain-containing protein</fullName>
    </submittedName>
</protein>
<evidence type="ECO:0000256" key="1">
    <source>
        <dbReference type="ARBA" id="ARBA00023015"/>
    </source>
</evidence>
<dbReference type="InterPro" id="IPR056433">
    <property type="entry name" value="DmsR-like_N"/>
</dbReference>
<keyword evidence="2" id="KW-0804">Transcription</keyword>
<dbReference type="GeneID" id="74944932"/>
<evidence type="ECO:0000259" key="3">
    <source>
        <dbReference type="Pfam" id="PF04967"/>
    </source>
</evidence>
<accession>A0A9E7R3H7</accession>